<reference evidence="2" key="1">
    <citation type="journal article" date="2004" name="Nature">
        <title>Genome duplication in the teleost fish Tetraodon nigroviridis reveals the early vertebrate proto-karyotype.</title>
        <authorList>
            <person name="Jaillon O."/>
            <person name="Aury J.-M."/>
            <person name="Brunet F."/>
            <person name="Petit J.-L."/>
            <person name="Stange-Thomann N."/>
            <person name="Mauceli E."/>
            <person name="Bouneau L."/>
            <person name="Fischer C."/>
            <person name="Ozouf-Costaz C."/>
            <person name="Bernot A."/>
            <person name="Nicaud S."/>
            <person name="Jaffe D."/>
            <person name="Fisher S."/>
            <person name="Lutfalla G."/>
            <person name="Dossat C."/>
            <person name="Segurens B."/>
            <person name="Dasilva C."/>
            <person name="Salanoubat M."/>
            <person name="Levy M."/>
            <person name="Boudet N."/>
            <person name="Castellano S."/>
            <person name="Anthouard V."/>
            <person name="Jubin C."/>
            <person name="Castelli V."/>
            <person name="Katinka M."/>
            <person name="Vacherie B."/>
            <person name="Biemont C."/>
            <person name="Skalli Z."/>
            <person name="Cattolico L."/>
            <person name="Poulain J."/>
            <person name="De Berardinis V."/>
            <person name="Cruaud C."/>
            <person name="Duprat S."/>
            <person name="Brottier P."/>
            <person name="Coutanceau J.-P."/>
            <person name="Gouzy J."/>
            <person name="Parra G."/>
            <person name="Lardier G."/>
            <person name="Chapple C."/>
            <person name="McKernan K.J."/>
            <person name="McEwan P."/>
            <person name="Bosak S."/>
            <person name="Kellis M."/>
            <person name="Volff J.-N."/>
            <person name="Guigo R."/>
            <person name="Zody M.C."/>
            <person name="Mesirov J."/>
            <person name="Lindblad-Toh K."/>
            <person name="Birren B."/>
            <person name="Nusbaum C."/>
            <person name="Kahn D."/>
            <person name="Robinson-Rechavi M."/>
            <person name="Laudet V."/>
            <person name="Schachter V."/>
            <person name="Quetier F."/>
            <person name="Saurin W."/>
            <person name="Scarpelli C."/>
            <person name="Wincker P."/>
            <person name="Lander E.S."/>
            <person name="Weissenbach J."/>
            <person name="Roest Crollius H."/>
        </authorList>
    </citation>
    <scope>NUCLEOTIDE SEQUENCE [LARGE SCALE GENOMIC DNA]</scope>
</reference>
<dbReference type="EMBL" id="CAAE01014710">
    <property type="protein sequence ID" value="CAG03264.1"/>
    <property type="molecule type" value="Genomic_DNA"/>
</dbReference>
<dbReference type="OrthoDB" id="9990834at2759"/>
<comment type="caution">
    <text evidence="2">The sequence shown here is derived from an EMBL/GenBank/DDBJ whole genome shotgun (WGS) entry which is preliminary data.</text>
</comment>
<dbReference type="AlphaFoldDB" id="Q4S7W8"/>
<feature type="compositionally biased region" description="Gly residues" evidence="1">
    <location>
        <begin position="243"/>
        <end position="252"/>
    </location>
</feature>
<protein>
    <submittedName>
        <fullName evidence="2">(spotted green pufferfish) hypothetical protein</fullName>
    </submittedName>
</protein>
<dbReference type="PANTHER" id="PTHR16043:SF1">
    <property type="entry name" value="DALR ANTICODON-BINDING DOMAIN-CONTAINING PROTEIN 3"/>
    <property type="match status" value="1"/>
</dbReference>
<feature type="region of interest" description="Disordered" evidence="1">
    <location>
        <begin position="226"/>
        <end position="259"/>
    </location>
</feature>
<name>Q4S7W8_TETNG</name>
<reference evidence="2" key="2">
    <citation type="submission" date="2004-02" db="EMBL/GenBank/DDBJ databases">
        <authorList>
            <consortium name="Genoscope"/>
            <consortium name="Whitehead Institute Centre for Genome Research"/>
        </authorList>
    </citation>
    <scope>NUCLEOTIDE SEQUENCE</scope>
</reference>
<accession>Q4S7W8</accession>
<dbReference type="GO" id="GO:0106217">
    <property type="term" value="P:tRNA C3-cytosine methylation"/>
    <property type="evidence" value="ECO:0007669"/>
    <property type="project" value="TreeGrafter"/>
</dbReference>
<sequence>MENSEPLSALRISPTVRALGAALRGKRENVPECSQGNGDRISPEPEKLWFKESTAKNLRTRDFLSPTTVLGTLFADGQVPPAVISKVTALHGSGVLPMAAGEVTREGLRVRVDRAAAFRAVLAGGAADYLKPSRQNQGWVVINCPALHAKPDTPTPEMLTLGHLRSVLLSDHVGALLRKQGFAVSYCPTLPDNSKMVTFLQALGIDWPAAPTSWPTEEREEKILEALEKSPYREQDTDRGRRTSGGGGGSGAEEGEMEGALRVNLKRAFQEEGLLGYDPSIGTCTGASETQRADNDFPC</sequence>
<evidence type="ECO:0000256" key="1">
    <source>
        <dbReference type="SAM" id="MobiDB-lite"/>
    </source>
</evidence>
<dbReference type="KEGG" id="tng:GSTEN00022602G001"/>
<gene>
    <name evidence="2" type="ORF">GSTENG00022602001</name>
</gene>
<feature type="compositionally biased region" description="Basic and acidic residues" evidence="1">
    <location>
        <begin position="226"/>
        <end position="241"/>
    </location>
</feature>
<proteinExistence type="predicted"/>
<dbReference type="PANTHER" id="PTHR16043">
    <property type="entry name" value="DALRD3 PROTEIN"/>
    <property type="match status" value="1"/>
</dbReference>
<dbReference type="InterPro" id="IPR037380">
    <property type="entry name" value="DALRD3"/>
</dbReference>
<organism evidence="2">
    <name type="scientific">Tetraodon nigroviridis</name>
    <name type="common">Spotted green pufferfish</name>
    <name type="synonym">Chelonodon nigroviridis</name>
    <dbReference type="NCBI Taxonomy" id="99883"/>
    <lineage>
        <taxon>Eukaryota</taxon>
        <taxon>Metazoa</taxon>
        <taxon>Chordata</taxon>
        <taxon>Craniata</taxon>
        <taxon>Vertebrata</taxon>
        <taxon>Euteleostomi</taxon>
        <taxon>Actinopterygii</taxon>
        <taxon>Neopterygii</taxon>
        <taxon>Teleostei</taxon>
        <taxon>Neoteleostei</taxon>
        <taxon>Acanthomorphata</taxon>
        <taxon>Eupercaria</taxon>
        <taxon>Tetraodontiformes</taxon>
        <taxon>Tetradontoidea</taxon>
        <taxon>Tetraodontidae</taxon>
        <taxon>Tetraodon</taxon>
    </lineage>
</organism>
<evidence type="ECO:0000313" key="2">
    <source>
        <dbReference type="EMBL" id="CAG03264.1"/>
    </source>
</evidence>
<dbReference type="GO" id="GO:0000049">
    <property type="term" value="F:tRNA binding"/>
    <property type="evidence" value="ECO:0007669"/>
    <property type="project" value="TreeGrafter"/>
</dbReference>